<dbReference type="AlphaFoldDB" id="A0A448WN51"/>
<dbReference type="InterPro" id="IPR036412">
    <property type="entry name" value="HAD-like_sf"/>
</dbReference>
<evidence type="ECO:0000256" key="7">
    <source>
        <dbReference type="ARBA" id="ARBA00023136"/>
    </source>
</evidence>
<evidence type="ECO:0000313" key="8">
    <source>
        <dbReference type="EMBL" id="VEL15893.1"/>
    </source>
</evidence>
<comment type="caution">
    <text evidence="8">The sequence shown here is derived from an EMBL/GenBank/DDBJ whole genome shotgun (WGS) entry which is preliminary data.</text>
</comment>
<dbReference type="PROSITE" id="PS00154">
    <property type="entry name" value="ATPASE_E1_E2"/>
    <property type="match status" value="1"/>
</dbReference>
<evidence type="ECO:0000256" key="3">
    <source>
        <dbReference type="ARBA" id="ARBA00022741"/>
    </source>
</evidence>
<dbReference type="InterPro" id="IPR023299">
    <property type="entry name" value="ATPase_P-typ_cyto_dom_N"/>
</dbReference>
<dbReference type="PANTHER" id="PTHR24092">
    <property type="entry name" value="PROBABLE PHOSPHOLIPID-TRANSPORTING ATPASE"/>
    <property type="match status" value="1"/>
</dbReference>
<evidence type="ECO:0000313" key="9">
    <source>
        <dbReference type="Proteomes" id="UP000784294"/>
    </source>
</evidence>
<dbReference type="EMBL" id="CAAALY010026323">
    <property type="protein sequence ID" value="VEL15893.1"/>
    <property type="molecule type" value="Genomic_DNA"/>
</dbReference>
<sequence>MTAMIPLPLYVTLEFVKMHQVWHITQDIHLYDPATNRPIEVRSFNIPEDLGQIQYVFCDKTGTLTENKMEFKRASINGFDYVADEGGLCFPNPYHGSVCCNDSFPCY</sequence>
<protein>
    <recommendedName>
        <fullName evidence="10">P-type ATPase N-terminal domain-containing protein</fullName>
    </recommendedName>
</protein>
<evidence type="ECO:0008006" key="10">
    <source>
        <dbReference type="Google" id="ProtNLM"/>
    </source>
</evidence>
<dbReference type="Gene3D" id="1.20.1110.10">
    <property type="entry name" value="Calcium-transporting ATPase, transmembrane domain"/>
    <property type="match status" value="1"/>
</dbReference>
<dbReference type="GO" id="GO:0140326">
    <property type="term" value="F:ATPase-coupled intramembrane lipid transporter activity"/>
    <property type="evidence" value="ECO:0007669"/>
    <property type="project" value="TreeGrafter"/>
</dbReference>
<comment type="subcellular location">
    <subcellularLocation>
        <location evidence="1">Membrane</location>
        <topology evidence="1">Multi-pass membrane protein</topology>
    </subcellularLocation>
</comment>
<evidence type="ECO:0000256" key="2">
    <source>
        <dbReference type="ARBA" id="ARBA00022692"/>
    </source>
</evidence>
<evidence type="ECO:0000256" key="1">
    <source>
        <dbReference type="ARBA" id="ARBA00004141"/>
    </source>
</evidence>
<accession>A0A448WN51</accession>
<keyword evidence="2" id="KW-0812">Transmembrane</keyword>
<dbReference type="Proteomes" id="UP000784294">
    <property type="component" value="Unassembled WGS sequence"/>
</dbReference>
<organism evidence="8 9">
    <name type="scientific">Protopolystoma xenopodis</name>
    <dbReference type="NCBI Taxonomy" id="117903"/>
    <lineage>
        <taxon>Eukaryota</taxon>
        <taxon>Metazoa</taxon>
        <taxon>Spiralia</taxon>
        <taxon>Lophotrochozoa</taxon>
        <taxon>Platyhelminthes</taxon>
        <taxon>Monogenea</taxon>
        <taxon>Polyopisthocotylea</taxon>
        <taxon>Polystomatidea</taxon>
        <taxon>Polystomatidae</taxon>
        <taxon>Protopolystoma</taxon>
    </lineage>
</organism>
<keyword evidence="4" id="KW-0067">ATP-binding</keyword>
<keyword evidence="9" id="KW-1185">Reference proteome</keyword>
<dbReference type="SUPFAM" id="SSF56784">
    <property type="entry name" value="HAD-like"/>
    <property type="match status" value="1"/>
</dbReference>
<evidence type="ECO:0000256" key="5">
    <source>
        <dbReference type="ARBA" id="ARBA00022967"/>
    </source>
</evidence>
<reference evidence="8" key="1">
    <citation type="submission" date="2018-11" db="EMBL/GenBank/DDBJ databases">
        <authorList>
            <consortium name="Pathogen Informatics"/>
        </authorList>
    </citation>
    <scope>NUCLEOTIDE SEQUENCE</scope>
</reference>
<dbReference type="OrthoDB" id="377733at2759"/>
<dbReference type="InterPro" id="IPR018303">
    <property type="entry name" value="ATPase_P-typ_P_site"/>
</dbReference>
<dbReference type="Gene3D" id="3.40.1110.10">
    <property type="entry name" value="Calcium-transporting ATPase, cytoplasmic domain N"/>
    <property type="match status" value="1"/>
</dbReference>
<evidence type="ECO:0000256" key="4">
    <source>
        <dbReference type="ARBA" id="ARBA00022840"/>
    </source>
</evidence>
<keyword evidence="7" id="KW-0472">Membrane</keyword>
<name>A0A448WN51_9PLAT</name>
<dbReference type="FunFam" id="3.40.50.1000:FF:000001">
    <property type="entry name" value="Phospholipid-transporting ATPase IC"/>
    <property type="match status" value="1"/>
</dbReference>
<dbReference type="PANTHER" id="PTHR24092:SF218">
    <property type="entry name" value="PHOSPHOLIPID-TRANSPORTING ATPASE"/>
    <property type="match status" value="1"/>
</dbReference>
<dbReference type="InterPro" id="IPR023214">
    <property type="entry name" value="HAD_sf"/>
</dbReference>
<keyword evidence="6" id="KW-1133">Transmembrane helix</keyword>
<dbReference type="GO" id="GO:0005524">
    <property type="term" value="F:ATP binding"/>
    <property type="evidence" value="ECO:0007669"/>
    <property type="project" value="UniProtKB-KW"/>
</dbReference>
<evidence type="ECO:0000256" key="6">
    <source>
        <dbReference type="ARBA" id="ARBA00022989"/>
    </source>
</evidence>
<dbReference type="GO" id="GO:0005886">
    <property type="term" value="C:plasma membrane"/>
    <property type="evidence" value="ECO:0007669"/>
    <property type="project" value="TreeGrafter"/>
</dbReference>
<dbReference type="GO" id="GO:0045332">
    <property type="term" value="P:phospholipid translocation"/>
    <property type="evidence" value="ECO:0007669"/>
    <property type="project" value="TreeGrafter"/>
</dbReference>
<keyword evidence="5" id="KW-1278">Translocase</keyword>
<dbReference type="Gene3D" id="3.40.50.1000">
    <property type="entry name" value="HAD superfamily/HAD-like"/>
    <property type="match status" value="1"/>
</dbReference>
<proteinExistence type="predicted"/>
<gene>
    <name evidence="8" type="ORF">PXEA_LOCUS9333</name>
</gene>
<keyword evidence="3" id="KW-0547">Nucleotide-binding</keyword>